<accession>A0ABP6CW23</accession>
<evidence type="ECO:0000313" key="3">
    <source>
        <dbReference type="Proteomes" id="UP001501509"/>
    </source>
</evidence>
<feature type="region of interest" description="Disordered" evidence="1">
    <location>
        <begin position="1"/>
        <end position="21"/>
    </location>
</feature>
<protein>
    <submittedName>
        <fullName evidence="2">Uncharacterized protein</fullName>
    </submittedName>
</protein>
<sequence length="116" mass="11346">MAATSMASSTPAAVPTRPLIGRLGPEGNAGGLAVFISTTRTPVSWRCSAPYWASAVAAALAYAVARAGVGPDPVRRISGASGDVDTCRCSRAASIKAGGSGGDASASVPGSVARRA</sequence>
<organism evidence="2 3">
    <name type="scientific">Actinomadura fulvescens</name>
    <dbReference type="NCBI Taxonomy" id="46160"/>
    <lineage>
        <taxon>Bacteria</taxon>
        <taxon>Bacillati</taxon>
        <taxon>Actinomycetota</taxon>
        <taxon>Actinomycetes</taxon>
        <taxon>Streptosporangiales</taxon>
        <taxon>Thermomonosporaceae</taxon>
        <taxon>Actinomadura</taxon>
    </lineage>
</organism>
<reference evidence="3" key="1">
    <citation type="journal article" date="2019" name="Int. J. Syst. Evol. Microbiol.">
        <title>The Global Catalogue of Microorganisms (GCM) 10K type strain sequencing project: providing services to taxonomists for standard genome sequencing and annotation.</title>
        <authorList>
            <consortium name="The Broad Institute Genomics Platform"/>
            <consortium name="The Broad Institute Genome Sequencing Center for Infectious Disease"/>
            <person name="Wu L."/>
            <person name="Ma J."/>
        </authorList>
    </citation>
    <scope>NUCLEOTIDE SEQUENCE [LARGE SCALE GENOMIC DNA]</scope>
    <source>
        <strain evidence="3">JCM 6833</strain>
    </source>
</reference>
<dbReference type="EMBL" id="BAAATD010000014">
    <property type="protein sequence ID" value="GAA2629415.1"/>
    <property type="molecule type" value="Genomic_DNA"/>
</dbReference>
<keyword evidence="3" id="KW-1185">Reference proteome</keyword>
<evidence type="ECO:0000313" key="2">
    <source>
        <dbReference type="EMBL" id="GAA2629415.1"/>
    </source>
</evidence>
<feature type="region of interest" description="Disordered" evidence="1">
    <location>
        <begin position="94"/>
        <end position="116"/>
    </location>
</feature>
<dbReference type="Proteomes" id="UP001501509">
    <property type="component" value="Unassembled WGS sequence"/>
</dbReference>
<name>A0ABP6CW23_9ACTN</name>
<proteinExistence type="predicted"/>
<evidence type="ECO:0000256" key="1">
    <source>
        <dbReference type="SAM" id="MobiDB-lite"/>
    </source>
</evidence>
<feature type="compositionally biased region" description="Low complexity" evidence="1">
    <location>
        <begin position="1"/>
        <end position="16"/>
    </location>
</feature>
<gene>
    <name evidence="2" type="ORF">GCM10010411_78750</name>
</gene>
<comment type="caution">
    <text evidence="2">The sequence shown here is derived from an EMBL/GenBank/DDBJ whole genome shotgun (WGS) entry which is preliminary data.</text>
</comment>